<keyword evidence="2" id="KW-1185">Reference proteome</keyword>
<organism evidence="1 2">
    <name type="scientific">Paramecium pentaurelia</name>
    <dbReference type="NCBI Taxonomy" id="43138"/>
    <lineage>
        <taxon>Eukaryota</taxon>
        <taxon>Sar</taxon>
        <taxon>Alveolata</taxon>
        <taxon>Ciliophora</taxon>
        <taxon>Intramacronucleata</taxon>
        <taxon>Oligohymenophorea</taxon>
        <taxon>Peniculida</taxon>
        <taxon>Parameciidae</taxon>
        <taxon>Paramecium</taxon>
    </lineage>
</organism>
<comment type="caution">
    <text evidence="1">The sequence shown here is derived from an EMBL/GenBank/DDBJ whole genome shotgun (WGS) entry which is preliminary data.</text>
</comment>
<accession>A0A8S1WAJ6</accession>
<evidence type="ECO:0000313" key="2">
    <source>
        <dbReference type="Proteomes" id="UP000689195"/>
    </source>
</evidence>
<dbReference type="Proteomes" id="UP000689195">
    <property type="component" value="Unassembled WGS sequence"/>
</dbReference>
<gene>
    <name evidence="1" type="ORF">PPENT_87.1.T0860077</name>
</gene>
<evidence type="ECO:0000313" key="1">
    <source>
        <dbReference type="EMBL" id="CAD8185937.1"/>
    </source>
</evidence>
<dbReference type="EMBL" id="CAJJDO010000086">
    <property type="protein sequence ID" value="CAD8185937.1"/>
    <property type="molecule type" value="Genomic_DNA"/>
</dbReference>
<proteinExistence type="predicted"/>
<protein>
    <submittedName>
        <fullName evidence="1">Uncharacterized protein</fullName>
    </submittedName>
</protein>
<dbReference type="AlphaFoldDB" id="A0A8S1WAJ6"/>
<name>A0A8S1WAJ6_9CILI</name>
<reference evidence="1" key="1">
    <citation type="submission" date="2021-01" db="EMBL/GenBank/DDBJ databases">
        <authorList>
            <consortium name="Genoscope - CEA"/>
            <person name="William W."/>
        </authorList>
    </citation>
    <scope>NUCLEOTIDE SEQUENCE</scope>
</reference>
<sequence>MIEMFRKEKILDCLGFLFQNEIPKYYKEYISQTQNLSLVNYKSILSIEKIALSILLILSKIFLKMTLKKVTIHQKSYFDTIQKLLKRISKKDRLLNCQNVQFPLHLNQFFQCGSNSVYLLVQMKVDLKNICFEKIKIKNTSLFGANFFRCNLSEQELKMQKIME</sequence>